<dbReference type="NCBIfam" id="NF007142">
    <property type="entry name" value="PRK09585.2-1"/>
    <property type="match status" value="1"/>
</dbReference>
<dbReference type="GO" id="GO:0016301">
    <property type="term" value="F:kinase activity"/>
    <property type="evidence" value="ECO:0007669"/>
    <property type="project" value="UniProtKB-KW"/>
</dbReference>
<keyword evidence="1" id="KW-0808">Transferase</keyword>
<dbReference type="GO" id="GO:0006040">
    <property type="term" value="P:amino sugar metabolic process"/>
    <property type="evidence" value="ECO:0007669"/>
    <property type="project" value="InterPro"/>
</dbReference>
<dbReference type="EC" id="2.7.1.170" evidence="1"/>
<dbReference type="PANTHER" id="PTHR30605:SF0">
    <property type="entry name" value="ANHYDRO-N-ACETYLMURAMIC ACID KINASE"/>
    <property type="match status" value="1"/>
</dbReference>
<name>A0A6N4TKI2_9FIRM</name>
<dbReference type="RefSeq" id="WP_118361483.1">
    <property type="nucleotide sequence ID" value="NZ_AP019695.1"/>
</dbReference>
<comment type="pathway">
    <text evidence="1">Cell wall biogenesis; peptidoglycan recycling.</text>
</comment>
<protein>
    <recommendedName>
        <fullName evidence="1">Anhydro-N-acetylmuramic acid kinase</fullName>
        <ecNumber evidence="1">2.7.1.170</ecNumber>
    </recommendedName>
    <alternativeName>
        <fullName evidence="1">AnhMurNAc kinase</fullName>
    </alternativeName>
</protein>
<keyword evidence="1 2" id="KW-0418">Kinase</keyword>
<dbReference type="UniPathway" id="UPA00343"/>
<dbReference type="EMBL" id="AP019695">
    <property type="protein sequence ID" value="BBK23269.1"/>
    <property type="molecule type" value="Genomic_DNA"/>
</dbReference>
<dbReference type="InterPro" id="IPR005338">
    <property type="entry name" value="Anhydro_N_Ac-Mur_kinase"/>
</dbReference>
<dbReference type="SUPFAM" id="SSF53067">
    <property type="entry name" value="Actin-like ATPase domain"/>
    <property type="match status" value="1"/>
</dbReference>
<dbReference type="PANTHER" id="PTHR30605">
    <property type="entry name" value="ANHYDRO-N-ACETYLMURAMIC ACID KINASE"/>
    <property type="match status" value="1"/>
</dbReference>
<dbReference type="GO" id="GO:0016773">
    <property type="term" value="F:phosphotransferase activity, alcohol group as acceptor"/>
    <property type="evidence" value="ECO:0007669"/>
    <property type="project" value="UniProtKB-UniRule"/>
</dbReference>
<dbReference type="NCBIfam" id="NF007148">
    <property type="entry name" value="PRK09585.3-2"/>
    <property type="match status" value="1"/>
</dbReference>
<dbReference type="Gene3D" id="3.30.420.40">
    <property type="match status" value="2"/>
</dbReference>
<keyword evidence="3" id="KW-1185">Reference proteome</keyword>
<evidence type="ECO:0000256" key="1">
    <source>
        <dbReference type="HAMAP-Rule" id="MF_01270"/>
    </source>
</evidence>
<comment type="similarity">
    <text evidence="1">Belongs to the anhydro-N-acetylmuramic acid kinase family.</text>
</comment>
<dbReference type="HAMAP" id="MF_01270">
    <property type="entry name" value="AnhMurNAc_kinase"/>
    <property type="match status" value="1"/>
</dbReference>
<sequence length="379" mass="41553">MLAIGLMSGTSLDGIDAVLCEVTGFGENTKIRQISFCTCEIPLNIKEKIRRCCANEKITTDLICSLNFELGEQFALAALSVCHKAGINSKDVAFIASHGQTIYHIPHAYGDCVPSTLQIGESAIIAQRCQCPVISNFRVKDMAVGGEGAPLVPYSEFILYRKEDEAVALQNIGGIGNVTVLPAGCTIDNVYAFDTGPGNMIIDEAMRKLYRKSYDENGLIASKGRIIENLKDELMKHSYLNLKPPKTTGREMFGEPFTDELLKCYQGENKEDIIATLTWFTAYSIAESYRKFVLPNHQLSEVILGGGGAHNATLKKMIENELPNIKILTQEDKGYSSDAKEAIAFVILGNETMHQHFSNVPNATGAKQKVILGNITYPN</sequence>
<dbReference type="UniPathway" id="UPA00544"/>
<keyword evidence="1" id="KW-0067">ATP-binding</keyword>
<dbReference type="GO" id="GO:0005524">
    <property type="term" value="F:ATP binding"/>
    <property type="evidence" value="ECO:0007669"/>
    <property type="project" value="UniProtKB-UniRule"/>
</dbReference>
<comment type="pathway">
    <text evidence="1">Amino-sugar metabolism; 1,6-anhydro-N-acetylmuramate degradation.</text>
</comment>
<keyword evidence="1" id="KW-0119">Carbohydrate metabolism</keyword>
<dbReference type="InterPro" id="IPR043129">
    <property type="entry name" value="ATPase_NBD"/>
</dbReference>
<accession>A0A6N4TKI2</accession>
<dbReference type="KEGG" id="aarg:Aargi30884_21720"/>
<dbReference type="GO" id="GO:0097175">
    <property type="term" value="P:1,6-anhydro-N-acetyl-beta-muramic acid catabolic process"/>
    <property type="evidence" value="ECO:0007669"/>
    <property type="project" value="UniProtKB-UniRule"/>
</dbReference>
<dbReference type="AlphaFoldDB" id="A0A6N4TKI2"/>
<dbReference type="GO" id="GO:0009254">
    <property type="term" value="P:peptidoglycan turnover"/>
    <property type="evidence" value="ECO:0007669"/>
    <property type="project" value="UniProtKB-UniRule"/>
</dbReference>
<dbReference type="Proteomes" id="UP000464754">
    <property type="component" value="Chromosome"/>
</dbReference>
<comment type="function">
    <text evidence="1">Catalyzes the specific phosphorylation of 1,6-anhydro-N-acetylmuramic acid (anhMurNAc) with the simultaneous cleavage of the 1,6-anhydro ring, generating MurNAc-6-P. Is required for the utilization of anhMurNAc either imported from the medium or derived from its own cell wall murein, and thus plays a role in cell wall recycling.</text>
</comment>
<evidence type="ECO:0000313" key="2">
    <source>
        <dbReference type="EMBL" id="BBK23269.1"/>
    </source>
</evidence>
<dbReference type="CDD" id="cd24050">
    <property type="entry name" value="ASKHA_NBD_ANMK"/>
    <property type="match status" value="1"/>
</dbReference>
<evidence type="ECO:0000313" key="3">
    <source>
        <dbReference type="Proteomes" id="UP000464754"/>
    </source>
</evidence>
<gene>
    <name evidence="1 2" type="primary">anmK</name>
    <name evidence="2" type="ORF">Aargi30884_21720</name>
</gene>
<organism evidence="2 3">
    <name type="scientific">Amedibacterium intestinale</name>
    <dbReference type="NCBI Taxonomy" id="2583452"/>
    <lineage>
        <taxon>Bacteria</taxon>
        <taxon>Bacillati</taxon>
        <taxon>Bacillota</taxon>
        <taxon>Erysipelotrichia</taxon>
        <taxon>Erysipelotrichales</taxon>
        <taxon>Erysipelotrichaceae</taxon>
        <taxon>Amedibacterium</taxon>
    </lineage>
</organism>
<comment type="catalytic activity">
    <reaction evidence="1">
        <text>1,6-anhydro-N-acetyl-beta-muramate + ATP + H2O = N-acetyl-D-muramate 6-phosphate + ADP + H(+)</text>
        <dbReference type="Rhea" id="RHEA:24952"/>
        <dbReference type="ChEBI" id="CHEBI:15377"/>
        <dbReference type="ChEBI" id="CHEBI:15378"/>
        <dbReference type="ChEBI" id="CHEBI:30616"/>
        <dbReference type="ChEBI" id="CHEBI:58690"/>
        <dbReference type="ChEBI" id="CHEBI:58722"/>
        <dbReference type="ChEBI" id="CHEBI:456216"/>
        <dbReference type="EC" id="2.7.1.170"/>
    </reaction>
</comment>
<dbReference type="Pfam" id="PF03702">
    <property type="entry name" value="AnmK"/>
    <property type="match status" value="1"/>
</dbReference>
<feature type="binding site" evidence="1">
    <location>
        <begin position="9"/>
        <end position="16"/>
    </location>
    <ligand>
        <name>ATP</name>
        <dbReference type="ChEBI" id="CHEBI:30616"/>
    </ligand>
</feature>
<reference evidence="3" key="1">
    <citation type="submission" date="2019-05" db="EMBL/GenBank/DDBJ databases">
        <title>Complete genome sequencing of Absiella argi strain JCM 30884.</title>
        <authorList>
            <person name="Sakamoto M."/>
            <person name="Murakami T."/>
            <person name="Mori H."/>
        </authorList>
    </citation>
    <scope>NUCLEOTIDE SEQUENCE [LARGE SCALE GENOMIC DNA]</scope>
    <source>
        <strain evidence="3">JCM 30884</strain>
    </source>
</reference>
<keyword evidence="1" id="KW-0547">Nucleotide-binding</keyword>
<proteinExistence type="inferred from homology"/>